<feature type="disulfide bond" evidence="10">
    <location>
        <begin position="659"/>
        <end position="677"/>
    </location>
</feature>
<dbReference type="PROSITE" id="PS01186">
    <property type="entry name" value="EGF_2"/>
    <property type="match status" value="1"/>
</dbReference>
<keyword evidence="7 11" id="KW-0472">Membrane</keyword>
<dbReference type="GO" id="GO:0016020">
    <property type="term" value="C:membrane"/>
    <property type="evidence" value="ECO:0007669"/>
    <property type="project" value="UniProtKB-SubCell"/>
</dbReference>
<evidence type="ECO:0000256" key="6">
    <source>
        <dbReference type="ARBA" id="ARBA00022989"/>
    </source>
</evidence>
<keyword evidence="5" id="KW-0677">Repeat</keyword>
<evidence type="ECO:0000313" key="17">
    <source>
        <dbReference type="Proteomes" id="UP000663864"/>
    </source>
</evidence>
<gene>
    <name evidence="16" type="ORF">JBS370_LOCUS33111</name>
    <name evidence="15" type="ORF">ZHD862_LOCUS36653</name>
</gene>
<feature type="transmembrane region" description="Helical" evidence="11">
    <location>
        <begin position="1584"/>
        <end position="1609"/>
    </location>
</feature>
<evidence type="ECO:0000256" key="3">
    <source>
        <dbReference type="ARBA" id="ARBA00022692"/>
    </source>
</evidence>
<feature type="disulfide bond" evidence="10">
    <location>
        <begin position="850"/>
        <end position="865"/>
    </location>
</feature>
<evidence type="ECO:0000256" key="11">
    <source>
        <dbReference type="SAM" id="Phobius"/>
    </source>
</evidence>
<proteinExistence type="predicted"/>
<dbReference type="SUPFAM" id="SSF57424">
    <property type="entry name" value="LDL receptor-like module"/>
    <property type="match status" value="2"/>
</dbReference>
<dbReference type="PANTHER" id="PTHR12916">
    <property type="entry name" value="CYTOCHROME C OXIDASE POLYPEPTIDE VIC-2"/>
    <property type="match status" value="1"/>
</dbReference>
<evidence type="ECO:0000256" key="10">
    <source>
        <dbReference type="PROSITE-ProRule" id="PRU00124"/>
    </source>
</evidence>
<dbReference type="InterPro" id="IPR036055">
    <property type="entry name" value="LDL_receptor-like_sf"/>
</dbReference>
<dbReference type="PROSITE" id="PS00022">
    <property type="entry name" value="EGF_1"/>
    <property type="match status" value="4"/>
</dbReference>
<dbReference type="PROSITE" id="PS50262">
    <property type="entry name" value="G_PROTEIN_RECEP_F1_2"/>
    <property type="match status" value="1"/>
</dbReference>
<keyword evidence="6 11" id="KW-1133">Transmembrane helix</keyword>
<dbReference type="InterPro" id="IPR000742">
    <property type="entry name" value="EGF"/>
</dbReference>
<dbReference type="SUPFAM" id="SSF57196">
    <property type="entry name" value="EGF/Laminin"/>
    <property type="match status" value="2"/>
</dbReference>
<dbReference type="PRINTS" id="PR00261">
    <property type="entry name" value="LDLRECEPTOR"/>
</dbReference>
<evidence type="ECO:0000256" key="9">
    <source>
        <dbReference type="PROSITE-ProRule" id="PRU00076"/>
    </source>
</evidence>
<feature type="disulfide bond" evidence="10">
    <location>
        <begin position="226"/>
        <end position="238"/>
    </location>
</feature>
<dbReference type="EMBL" id="CAJOBD010009304">
    <property type="protein sequence ID" value="CAF4132289.1"/>
    <property type="molecule type" value="Genomic_DNA"/>
</dbReference>
<accession>A0A815RYN1</accession>
<evidence type="ECO:0000313" key="15">
    <source>
        <dbReference type="EMBL" id="CAF1483167.1"/>
    </source>
</evidence>
<dbReference type="Proteomes" id="UP000663836">
    <property type="component" value="Unassembled WGS sequence"/>
</dbReference>
<dbReference type="CDD" id="cd00112">
    <property type="entry name" value="LDLa"/>
    <property type="match status" value="2"/>
</dbReference>
<feature type="domain" description="G-protein coupled receptors family 1 profile" evidence="14">
    <location>
        <begin position="1479"/>
        <end position="1740"/>
    </location>
</feature>
<feature type="transmembrane region" description="Helical" evidence="11">
    <location>
        <begin position="1688"/>
        <end position="1708"/>
    </location>
</feature>
<dbReference type="PROSITE" id="PS50068">
    <property type="entry name" value="LDLRA_2"/>
    <property type="match status" value="4"/>
</dbReference>
<dbReference type="InterPro" id="IPR002172">
    <property type="entry name" value="LDrepeatLR_classA_rpt"/>
</dbReference>
<feature type="chain" id="PRO_5036228761" evidence="12">
    <location>
        <begin position="24"/>
        <end position="1810"/>
    </location>
</feature>
<feature type="transmembrane region" description="Helical" evidence="11">
    <location>
        <begin position="1640"/>
        <end position="1659"/>
    </location>
</feature>
<feature type="disulfide bond" evidence="9">
    <location>
        <begin position="1221"/>
        <end position="1230"/>
    </location>
</feature>
<evidence type="ECO:0000256" key="2">
    <source>
        <dbReference type="ARBA" id="ARBA00022536"/>
    </source>
</evidence>
<evidence type="ECO:0000256" key="4">
    <source>
        <dbReference type="ARBA" id="ARBA00022729"/>
    </source>
</evidence>
<feature type="signal peptide" evidence="12">
    <location>
        <begin position="1"/>
        <end position="23"/>
    </location>
</feature>
<evidence type="ECO:0000259" key="13">
    <source>
        <dbReference type="PROSITE" id="PS50026"/>
    </source>
</evidence>
<keyword evidence="3 11" id="KW-0812">Transmembrane</keyword>
<feature type="transmembrane region" description="Helical" evidence="11">
    <location>
        <begin position="1460"/>
        <end position="1488"/>
    </location>
</feature>
<dbReference type="SMART" id="SM00181">
    <property type="entry name" value="EGF"/>
    <property type="match status" value="5"/>
</dbReference>
<name>A0A815RYN1_9BILA</name>
<evidence type="ECO:0000313" key="16">
    <source>
        <dbReference type="EMBL" id="CAF4132289.1"/>
    </source>
</evidence>
<evidence type="ECO:0000256" key="8">
    <source>
        <dbReference type="ARBA" id="ARBA00023157"/>
    </source>
</evidence>
<dbReference type="InterPro" id="IPR017452">
    <property type="entry name" value="GPCR_Rhodpsn_7TM"/>
</dbReference>
<feature type="disulfide bond" evidence="10">
    <location>
        <begin position="233"/>
        <end position="251"/>
    </location>
</feature>
<evidence type="ECO:0000256" key="1">
    <source>
        <dbReference type="ARBA" id="ARBA00004370"/>
    </source>
</evidence>
<dbReference type="Gene3D" id="1.20.1070.10">
    <property type="entry name" value="Rhodopsin 7-helix transmembrane proteins"/>
    <property type="match status" value="1"/>
</dbReference>
<dbReference type="CDD" id="cd00637">
    <property type="entry name" value="7tm_classA_rhodopsin-like"/>
    <property type="match status" value="1"/>
</dbReference>
<evidence type="ECO:0000259" key="14">
    <source>
        <dbReference type="PROSITE" id="PS50262"/>
    </source>
</evidence>
<comment type="subcellular location">
    <subcellularLocation>
        <location evidence="1">Membrane</location>
    </subcellularLocation>
</comment>
<dbReference type="PROSITE" id="PS50026">
    <property type="entry name" value="EGF_3"/>
    <property type="match status" value="2"/>
</dbReference>
<feature type="disulfide bond" evidence="10">
    <location>
        <begin position="184"/>
        <end position="196"/>
    </location>
</feature>
<feature type="domain" description="EGF-like" evidence="13">
    <location>
        <begin position="1103"/>
        <end position="1143"/>
    </location>
</feature>
<keyword evidence="8 9" id="KW-1015">Disulfide bond</keyword>
<dbReference type="SMART" id="SM00192">
    <property type="entry name" value="LDLa"/>
    <property type="match status" value="4"/>
</dbReference>
<keyword evidence="4 12" id="KW-0732">Signal</keyword>
<sequence>MISYQTLIHLLFFLCYLSTFSNSYVLLYHTENSPSVQYYDCIYYTRLKIQDNIQDVKYCRQLNESQILQRDFNQFCHNNGQLWTFEKLSSFNISPSDVLQWSSSLEQTDRYSQYLSNKSFDMNNAYICNCKNPSSFGKFCEYKFYGDSTSFNDAIRKQFQPLEDFLMSSGKIHIGSQLHDNRPCYVTLKCDSGLMCLDWRHICDGKQQCMDGIDEDYCEKLEFNECEDDEYRCANGMCIPDEYWLDGDFDCMDWTDEKYGFTNSGMDCFMTPSLICDEHVCLYPQWSCGDGQCVAQDTDRYKGTRKSEFEFCQNMRDVNYMCEAVTRDSKSWWTINNGYCLPYSLSYGTLNLDSTVFTDQCIFSLKCALSDGLDKDCYCKSSTECRLLINNICSNSSLIYPTLGALITPYISMVYEQGRDWNKKKPDQIGFQGRIKCIGYQMIIKPFPPSNLGETFRHYDHRLLENMICNFKLLRGIRNNTGLRYDANCWNDSKTSNNRSYQVSFFCQSRCISKYRIRDGIWDCNEFEEDTSVKSACPQIQHHRLQCSPSEQTCLLVGALGNWFPACSNGRDEFDEESDTTPMIDIACKQNTDSECDYLRKYIQSSSMNNTNKITTVDHSTEIISFRLYCNSFFDTKLAIDELPELCEFWICSTDQYQCLSGQCIPQEWICDGEWDCSDGSDEERLFIMNDLKEHNLNLKNLTKLKQQCHQRYPKNQIPFSDICNLSFEYPCFRVGIDDIFNISFHRPCINLTQIGDGTIDCLTALDERNRLQCLQTGMLGYHIQFNNTLCVPYVRACSERYPWEPGTNIAYDSVCFHRRLMYKNGKTSNCSNIKDVLCLNDTCIKNARCNGIIECADGEDEYRCVPANQSPMRYRSLKKIKMMSLNLPIYPLSNNNYSLFFIENNTDVKLIVTFEDNLTRVLGKENSINRTVYEIVCDNVENRRIKFEKDYLPFICNRGLAVKYYTGHTVCFCPSSFYGLQCEYYSDRITILTNLQFIFNILKVLAIFSFENDIIDSYEFYVHSNTRNSTKQQIYFTYPRFQKYFRLKQTNRNGTQLYNIRFEVYHLNSNETIEIIGIWKYSIEFDFLPSFRLAKILRIPSIIASCSNHSCTENGICQKIINKNDSSYFCLCKSGFYGIYCEHYDNQCQDYCSSNAICKPKYRGILTGNQHEPFCLCPISTFGPRCYFRNDHCQLNPCLNKGTCIVTYNLTNVNQYICVCTDFYEGNHCELSKGMVNININSSLKINDILATTVFYNNYDQETLRFIIRHQQVYSSLHSQLKPIYISKVDQYAPTIAIIKVYGLNYESEYYLLYYHPNEKNINITVDLTSENHCPLWYLMESIEDVVSESVEKNSTISIFFYHRICQFNQNKSYTCFRDWNYFCICDMDHYRAECFGYDHSIDACSYCVSNGYCLKGKSDFICLCRRCYHGQMCQYSTEWMSFTLDSLIIKDLENNRQVFIGICILIVCLIFLFGLFNNLSSFLTFIRPKPRRSSVGNYLLIISIIDQFSLLLLLLKIIHIILGSDGILYFYTNVNLYSCKILSYLLSVLTRITYWLTSLITIERLCLVLFPTSSLLKNQHRIIAQIIFMILCLFSMHVYELIFYIIIVDYSDLSRNVTLCVTNYTQSSVLTYNRINVFIHYFIPFLIQIISITILFIQIACNRARISGNTFLNILIRQIRTQKEQYITPIIIILSSLPQIILSFSYTCTELKQSWQRYTLLTTYFLSYLPQMLGFILYVLPSATYLEQFRQTPIGKRIVRQSQAAITRQQNIERKAPLTKPTVRTDVSSSRIRDVRGIDFPSPAGPAP</sequence>
<organism evidence="15 17">
    <name type="scientific">Rotaria sordida</name>
    <dbReference type="NCBI Taxonomy" id="392033"/>
    <lineage>
        <taxon>Eukaryota</taxon>
        <taxon>Metazoa</taxon>
        <taxon>Spiralia</taxon>
        <taxon>Gnathifera</taxon>
        <taxon>Rotifera</taxon>
        <taxon>Eurotatoria</taxon>
        <taxon>Bdelloidea</taxon>
        <taxon>Philodinida</taxon>
        <taxon>Philodinidae</taxon>
        <taxon>Rotaria</taxon>
    </lineage>
</organism>
<dbReference type="Gene3D" id="2.10.25.10">
    <property type="entry name" value="Laminin"/>
    <property type="match status" value="2"/>
</dbReference>
<feature type="disulfide bond" evidence="9">
    <location>
        <begin position="1133"/>
        <end position="1142"/>
    </location>
</feature>
<comment type="caution">
    <text evidence="9">Lacks conserved residue(s) required for the propagation of feature annotation.</text>
</comment>
<dbReference type="PANTHER" id="PTHR12916:SF4">
    <property type="entry name" value="UNINFLATABLE, ISOFORM C"/>
    <property type="match status" value="1"/>
</dbReference>
<dbReference type="SUPFAM" id="SSF81321">
    <property type="entry name" value="Family A G protein-coupled receptor-like"/>
    <property type="match status" value="1"/>
</dbReference>
<feature type="transmembrane region" description="Helical" evidence="11">
    <location>
        <begin position="1500"/>
        <end position="1524"/>
    </location>
</feature>
<protein>
    <submittedName>
        <fullName evidence="15">Uncharacterized protein</fullName>
    </submittedName>
</protein>
<dbReference type="EMBL" id="CAJNOT010006142">
    <property type="protein sequence ID" value="CAF1483167.1"/>
    <property type="molecule type" value="Genomic_DNA"/>
</dbReference>
<dbReference type="Pfam" id="PF00057">
    <property type="entry name" value="Ldl_recept_a"/>
    <property type="match status" value="2"/>
</dbReference>
<feature type="domain" description="EGF-like" evidence="13">
    <location>
        <begin position="1190"/>
        <end position="1231"/>
    </location>
</feature>
<dbReference type="Gene3D" id="4.10.400.10">
    <property type="entry name" value="Low-density Lipoprotein Receptor"/>
    <property type="match status" value="3"/>
</dbReference>
<comment type="caution">
    <text evidence="15">The sequence shown here is derived from an EMBL/GenBank/DDBJ whole genome shotgun (WGS) entry which is preliminary data.</text>
</comment>
<evidence type="ECO:0000256" key="12">
    <source>
        <dbReference type="SAM" id="SignalP"/>
    </source>
</evidence>
<feature type="transmembrane region" description="Helical" evidence="11">
    <location>
        <begin position="1720"/>
        <end position="1742"/>
    </location>
</feature>
<evidence type="ECO:0000256" key="7">
    <source>
        <dbReference type="ARBA" id="ARBA00023136"/>
    </source>
</evidence>
<dbReference type="Proteomes" id="UP000663864">
    <property type="component" value="Unassembled WGS sequence"/>
</dbReference>
<reference evidence="15" key="1">
    <citation type="submission" date="2021-02" db="EMBL/GenBank/DDBJ databases">
        <authorList>
            <person name="Nowell W R."/>
        </authorList>
    </citation>
    <scope>NUCLEOTIDE SEQUENCE</scope>
</reference>
<keyword evidence="2 9" id="KW-0245">EGF-like domain</keyword>
<dbReference type="CDD" id="cd00054">
    <property type="entry name" value="EGF_CA"/>
    <property type="match status" value="1"/>
</dbReference>
<evidence type="ECO:0000256" key="5">
    <source>
        <dbReference type="ARBA" id="ARBA00022737"/>
    </source>
</evidence>
<feature type="disulfide bond" evidence="10">
    <location>
        <begin position="203"/>
        <end position="218"/>
    </location>
</feature>
<feature type="disulfide bond" evidence="10">
    <location>
        <begin position="652"/>
        <end position="664"/>
    </location>
</feature>